<dbReference type="eggNOG" id="COG0714">
    <property type="taxonomic scope" value="Bacteria"/>
</dbReference>
<dbReference type="CDD" id="cd00009">
    <property type="entry name" value="AAA"/>
    <property type="match status" value="1"/>
</dbReference>
<dbReference type="PANTHER" id="PTHR42759">
    <property type="entry name" value="MOXR FAMILY PROTEIN"/>
    <property type="match status" value="1"/>
</dbReference>
<evidence type="ECO:0000259" key="1">
    <source>
        <dbReference type="SMART" id="SM00382"/>
    </source>
</evidence>
<gene>
    <name evidence="2" type="ORF">SCLAV_4971</name>
</gene>
<dbReference type="InterPro" id="IPR027417">
    <property type="entry name" value="P-loop_NTPase"/>
</dbReference>
<dbReference type="Pfam" id="PF07728">
    <property type="entry name" value="AAA_5"/>
    <property type="match status" value="1"/>
</dbReference>
<accession>E2PWW7</accession>
<organism evidence="2 3">
    <name type="scientific">Streptomyces clavuligerus</name>
    <dbReference type="NCBI Taxonomy" id="1901"/>
    <lineage>
        <taxon>Bacteria</taxon>
        <taxon>Bacillati</taxon>
        <taxon>Actinomycetota</taxon>
        <taxon>Actinomycetes</taxon>
        <taxon>Kitasatosporales</taxon>
        <taxon>Streptomycetaceae</taxon>
        <taxon>Streptomyces</taxon>
    </lineage>
</organism>
<dbReference type="PANTHER" id="PTHR42759:SF1">
    <property type="entry name" value="MAGNESIUM-CHELATASE SUBUNIT CHLD"/>
    <property type="match status" value="1"/>
</dbReference>
<dbReference type="AlphaFoldDB" id="E2PWW7"/>
<dbReference type="GO" id="GO:0016887">
    <property type="term" value="F:ATP hydrolysis activity"/>
    <property type="evidence" value="ECO:0007669"/>
    <property type="project" value="InterPro"/>
</dbReference>
<proteinExistence type="predicted"/>
<dbReference type="InterPro" id="IPR003593">
    <property type="entry name" value="AAA+_ATPase"/>
</dbReference>
<protein>
    <submittedName>
        <fullName evidence="2">ATPase associated with various cellular activities</fullName>
    </submittedName>
</protein>
<keyword evidence="3" id="KW-1185">Reference proteome</keyword>
<feature type="domain" description="AAA+ ATPase" evidence="1">
    <location>
        <begin position="75"/>
        <end position="233"/>
    </location>
</feature>
<dbReference type="EMBL" id="CM000913">
    <property type="protein sequence ID" value="EFG10044.1"/>
    <property type="molecule type" value="Genomic_DNA"/>
</dbReference>
<name>E2PWW7_STRCL</name>
<evidence type="ECO:0000313" key="2">
    <source>
        <dbReference type="EMBL" id="EFG10044.1"/>
    </source>
</evidence>
<reference evidence="2 3" key="1">
    <citation type="journal article" date="2010" name="Genome Biol. Evol.">
        <title>The sequence of a 1.8-mb bacterial linear plasmid reveals a rich evolutionary reservoir of secondary metabolic pathways.</title>
        <authorList>
            <person name="Medema M.H."/>
            <person name="Trefzer A."/>
            <person name="Kovalchuk A."/>
            <person name="van den Berg M."/>
            <person name="Mueller U."/>
            <person name="Heijne W."/>
            <person name="Wu L."/>
            <person name="Alam M.T."/>
            <person name="Ronning C.M."/>
            <person name="Nierman W.C."/>
            <person name="Bovenberg R.A.L."/>
            <person name="Breitling R."/>
            <person name="Takano E."/>
        </authorList>
    </citation>
    <scope>NUCLEOTIDE SEQUENCE [LARGE SCALE GENOMIC DNA]</scope>
    <source>
        <strain evidence="3">ATCC 27064 / DSM 738 / JCM 4710 / NBRC 13307 / NCIMB 12785 / NRRL 3585 / VKM Ac-602</strain>
    </source>
</reference>
<sequence>MPEGRLGEAAGHGAQWAGSAHRRGRAVVLEYTKEFDPATAAPGDGARDSGYATDDEVYVFDDESVVLAVNVALKTGRPLLLFGPPGSGKSSLAPNVARILGWDYSAHVVTARTEPEDLLWRFDALKRLNDAQANRLDDDIERYYTKGPLWRAFAAASGKRSVVLIDEIDKADPDLPNSLLGPLGSLSFPVPWNDRDTVAAHPEKAPFVVITTNDERELPRPFVRRCVVHELSPPTRSHLLRVAGTHLRDEYDEHLAGQVADHILAVREEMTDPSGGPSTAEYLDALKACRQLGVAPGTEAWRRLEAITLRKRREGLEPAR</sequence>
<dbReference type="InterPro" id="IPR050764">
    <property type="entry name" value="CbbQ/NirQ/NorQ/GpvN"/>
</dbReference>
<dbReference type="SUPFAM" id="SSF52540">
    <property type="entry name" value="P-loop containing nucleoside triphosphate hydrolases"/>
    <property type="match status" value="1"/>
</dbReference>
<dbReference type="STRING" id="1901.BB341_04100"/>
<dbReference type="SMART" id="SM00382">
    <property type="entry name" value="AAA"/>
    <property type="match status" value="1"/>
</dbReference>
<dbReference type="Gene3D" id="3.40.50.300">
    <property type="entry name" value="P-loop containing nucleotide triphosphate hydrolases"/>
    <property type="match status" value="1"/>
</dbReference>
<dbReference type="Proteomes" id="UP000002357">
    <property type="component" value="Chromosome"/>
</dbReference>
<dbReference type="GO" id="GO:0005524">
    <property type="term" value="F:ATP binding"/>
    <property type="evidence" value="ECO:0007669"/>
    <property type="project" value="InterPro"/>
</dbReference>
<evidence type="ECO:0000313" key="3">
    <source>
        <dbReference type="Proteomes" id="UP000002357"/>
    </source>
</evidence>
<dbReference type="InterPro" id="IPR011704">
    <property type="entry name" value="ATPase_dyneun-rel_AAA"/>
</dbReference>